<reference evidence="1" key="1">
    <citation type="journal article" date="2021" name="New Phytol.">
        <title>Evolutionary innovations through gain and loss of genes in the ectomycorrhizal Boletales.</title>
        <authorList>
            <person name="Wu G."/>
            <person name="Miyauchi S."/>
            <person name="Morin E."/>
            <person name="Kuo A."/>
            <person name="Drula E."/>
            <person name="Varga T."/>
            <person name="Kohler A."/>
            <person name="Feng B."/>
            <person name="Cao Y."/>
            <person name="Lipzen A."/>
            <person name="Daum C."/>
            <person name="Hundley H."/>
            <person name="Pangilinan J."/>
            <person name="Johnson J."/>
            <person name="Barry K."/>
            <person name="LaButti K."/>
            <person name="Ng V."/>
            <person name="Ahrendt S."/>
            <person name="Min B."/>
            <person name="Choi I.G."/>
            <person name="Park H."/>
            <person name="Plett J.M."/>
            <person name="Magnuson J."/>
            <person name="Spatafora J.W."/>
            <person name="Nagy L.G."/>
            <person name="Henrissat B."/>
            <person name="Grigoriev I.V."/>
            <person name="Yang Z.L."/>
            <person name="Xu J."/>
            <person name="Martin F.M."/>
        </authorList>
    </citation>
    <scope>NUCLEOTIDE SEQUENCE</scope>
    <source>
        <strain evidence="1">ATCC 28755</strain>
    </source>
</reference>
<evidence type="ECO:0000313" key="1">
    <source>
        <dbReference type="EMBL" id="KAH7908646.1"/>
    </source>
</evidence>
<sequence>MSAASGNTFLFTSLAIIAAWIYNTRRRKATASSGISDNIFGILVLLHTIYIVWTLTVHRPPNLFTRLNIPLTVSVEKIRSLLLREASVAGNGQSALTVATPLPNDLEFLLNKLSGKDSRLLYSRFGQRAIQTCQYCSSTFDYTLFVFSEALLGYVRTAFVILLLTVSVNGRERWRTVAIGALACTAFAEAYVLTTTSASFSIPEDGRGAIMWHDNVSLVRNAVFLLIPLLIHLQSALKPSGPASASLVPVLAHLERSLPRAHLLKYARGAIMRRPELRDPAVRWWAREAREGEIARADPGVQKAAERMGLGFGEARKPTLQGESEIPEGQLKTSARMAVEGLKGVLGHPVS</sequence>
<gene>
    <name evidence="1" type="ORF">BJ138DRAFT_329734</name>
</gene>
<name>A0ACB8A5B1_9AGAM</name>
<proteinExistence type="predicted"/>
<comment type="caution">
    <text evidence="1">The sequence shown here is derived from an EMBL/GenBank/DDBJ whole genome shotgun (WGS) entry which is preliminary data.</text>
</comment>
<keyword evidence="2" id="KW-1185">Reference proteome</keyword>
<protein>
    <submittedName>
        <fullName evidence="1">Uncharacterized protein</fullName>
    </submittedName>
</protein>
<dbReference type="Proteomes" id="UP000790377">
    <property type="component" value="Unassembled WGS sequence"/>
</dbReference>
<evidence type="ECO:0000313" key="2">
    <source>
        <dbReference type="Proteomes" id="UP000790377"/>
    </source>
</evidence>
<organism evidence="1 2">
    <name type="scientific">Hygrophoropsis aurantiaca</name>
    <dbReference type="NCBI Taxonomy" id="72124"/>
    <lineage>
        <taxon>Eukaryota</taxon>
        <taxon>Fungi</taxon>
        <taxon>Dikarya</taxon>
        <taxon>Basidiomycota</taxon>
        <taxon>Agaricomycotina</taxon>
        <taxon>Agaricomycetes</taxon>
        <taxon>Agaricomycetidae</taxon>
        <taxon>Boletales</taxon>
        <taxon>Coniophorineae</taxon>
        <taxon>Hygrophoropsidaceae</taxon>
        <taxon>Hygrophoropsis</taxon>
    </lineage>
</organism>
<dbReference type="EMBL" id="MU267807">
    <property type="protein sequence ID" value="KAH7908646.1"/>
    <property type="molecule type" value="Genomic_DNA"/>
</dbReference>
<accession>A0ACB8A5B1</accession>